<comment type="catalytic activity">
    <reaction evidence="5">
        <text>FMNH2 + NAD(+) = FMN + NADH + 2 H(+)</text>
        <dbReference type="Rhea" id="RHEA:21620"/>
        <dbReference type="ChEBI" id="CHEBI:15378"/>
        <dbReference type="ChEBI" id="CHEBI:57540"/>
        <dbReference type="ChEBI" id="CHEBI:57618"/>
        <dbReference type="ChEBI" id="CHEBI:57945"/>
        <dbReference type="ChEBI" id="CHEBI:58210"/>
        <dbReference type="EC" id="1.5.1.42"/>
    </reaction>
</comment>
<accession>A0A1I1N4I8</accession>
<dbReference type="HAMAP" id="MF_00833">
    <property type="entry name" value="RutF"/>
    <property type="match status" value="1"/>
</dbReference>
<dbReference type="InterPro" id="IPR012349">
    <property type="entry name" value="Split_barrel_FMN-bd"/>
</dbReference>
<dbReference type="InterPro" id="IPR050268">
    <property type="entry name" value="NADH-dep_flavin_reductase"/>
</dbReference>
<keyword evidence="2 5" id="KW-0288">FMN</keyword>
<evidence type="ECO:0000313" key="8">
    <source>
        <dbReference type="Proteomes" id="UP000199046"/>
    </source>
</evidence>
<evidence type="ECO:0000313" key="7">
    <source>
        <dbReference type="EMBL" id="SFC88710.1"/>
    </source>
</evidence>
<dbReference type="InterPro" id="IPR002563">
    <property type="entry name" value="Flavin_Rdtase-like_dom"/>
</dbReference>
<keyword evidence="4 5" id="KW-0520">NAD</keyword>
<name>A0A1I1N4I8_9GAMM</name>
<dbReference type="GO" id="GO:0019740">
    <property type="term" value="P:nitrogen utilization"/>
    <property type="evidence" value="ECO:0007669"/>
    <property type="project" value="UniProtKB-UniRule"/>
</dbReference>
<feature type="domain" description="Flavin reductase like" evidence="6">
    <location>
        <begin position="25"/>
        <end position="170"/>
    </location>
</feature>
<protein>
    <recommendedName>
        <fullName evidence="5">FMN reductase (NADH) RutF</fullName>
        <ecNumber evidence="5">1.5.1.42</ecNumber>
    </recommendedName>
    <alternativeName>
        <fullName evidence="5">FMN reductase</fullName>
    </alternativeName>
    <alternativeName>
        <fullName evidence="5">NADH-flavin reductase RutF</fullName>
    </alternativeName>
    <alternativeName>
        <fullName evidence="5">NADH:flavin oxidoreductase</fullName>
    </alternativeName>
</protein>
<dbReference type="Pfam" id="PF01613">
    <property type="entry name" value="Flavin_Reduct"/>
    <property type="match status" value="1"/>
</dbReference>
<dbReference type="Proteomes" id="UP000199046">
    <property type="component" value="Unassembled WGS sequence"/>
</dbReference>
<dbReference type="GO" id="GO:0006212">
    <property type="term" value="P:uracil catabolic process"/>
    <property type="evidence" value="ECO:0007669"/>
    <property type="project" value="UniProtKB-UniRule"/>
</dbReference>
<dbReference type="PANTHER" id="PTHR30466">
    <property type="entry name" value="FLAVIN REDUCTASE"/>
    <property type="match status" value="1"/>
</dbReference>
<dbReference type="GO" id="GO:0010181">
    <property type="term" value="F:FMN binding"/>
    <property type="evidence" value="ECO:0007669"/>
    <property type="project" value="InterPro"/>
</dbReference>
<dbReference type="SMART" id="SM00903">
    <property type="entry name" value="Flavin_Reduct"/>
    <property type="match status" value="1"/>
</dbReference>
<comment type="function">
    <text evidence="5">Catalyzes the reduction of FMN to FMNH2 which is used to reduce pyrimidine by RutA via the Rut pathway.</text>
</comment>
<dbReference type="RefSeq" id="WP_090135982.1">
    <property type="nucleotide sequence ID" value="NZ_FOLY01000008.1"/>
</dbReference>
<keyword evidence="8" id="KW-1185">Reference proteome</keyword>
<keyword evidence="3 5" id="KW-0560">Oxidoreductase</keyword>
<proteinExistence type="inferred from homology"/>
<reference evidence="8" key="1">
    <citation type="submission" date="2016-10" db="EMBL/GenBank/DDBJ databases">
        <authorList>
            <person name="Varghese N."/>
            <person name="Submissions S."/>
        </authorList>
    </citation>
    <scope>NUCLEOTIDE SEQUENCE [LARGE SCALE GENOMIC DNA]</scope>
    <source>
        <strain evidence="8">DSM 23439</strain>
    </source>
</reference>
<evidence type="ECO:0000256" key="1">
    <source>
        <dbReference type="ARBA" id="ARBA00022630"/>
    </source>
</evidence>
<evidence type="ECO:0000256" key="2">
    <source>
        <dbReference type="ARBA" id="ARBA00022643"/>
    </source>
</evidence>
<dbReference type="GO" id="GO:0052874">
    <property type="term" value="F:FMN reductase (NADH) activity"/>
    <property type="evidence" value="ECO:0007669"/>
    <property type="project" value="UniProtKB-EC"/>
</dbReference>
<dbReference type="STRING" id="402385.SAMN05421848_3153"/>
<dbReference type="AlphaFoldDB" id="A0A1I1N4I8"/>
<evidence type="ECO:0000256" key="3">
    <source>
        <dbReference type="ARBA" id="ARBA00023002"/>
    </source>
</evidence>
<evidence type="ECO:0000256" key="4">
    <source>
        <dbReference type="ARBA" id="ARBA00023027"/>
    </source>
</evidence>
<evidence type="ECO:0000256" key="5">
    <source>
        <dbReference type="HAMAP-Rule" id="MF_00833"/>
    </source>
</evidence>
<evidence type="ECO:0000259" key="6">
    <source>
        <dbReference type="SMART" id="SM00903"/>
    </source>
</evidence>
<organism evidence="7 8">
    <name type="scientific">Kushneria avicenniae</name>
    <dbReference type="NCBI Taxonomy" id="402385"/>
    <lineage>
        <taxon>Bacteria</taxon>
        <taxon>Pseudomonadati</taxon>
        <taxon>Pseudomonadota</taxon>
        <taxon>Gammaproteobacteria</taxon>
        <taxon>Oceanospirillales</taxon>
        <taxon>Halomonadaceae</taxon>
        <taxon>Kushneria</taxon>
    </lineage>
</organism>
<keyword evidence="1 5" id="KW-0285">Flavoprotein</keyword>
<dbReference type="GO" id="GO:0042602">
    <property type="term" value="F:riboflavin reductase (NADPH) activity"/>
    <property type="evidence" value="ECO:0007669"/>
    <property type="project" value="UniProtKB-UniRule"/>
</dbReference>
<dbReference type="OrthoDB" id="6401628at2"/>
<dbReference type="Gene3D" id="2.30.110.10">
    <property type="entry name" value="Electron Transport, Fmn-binding Protein, Chain A"/>
    <property type="match status" value="1"/>
</dbReference>
<dbReference type="EMBL" id="FOLY01000008">
    <property type="protein sequence ID" value="SFC88710.1"/>
    <property type="molecule type" value="Genomic_DNA"/>
</dbReference>
<dbReference type="EC" id="1.5.1.42" evidence="5"/>
<comment type="similarity">
    <text evidence="5">Belongs to the non-flavoprotein flavin reductase family. RutF subfamily.</text>
</comment>
<dbReference type="PANTHER" id="PTHR30466:SF1">
    <property type="entry name" value="FMN REDUCTASE (NADH) RUTF"/>
    <property type="match status" value="1"/>
</dbReference>
<sequence>MNALQQQTRHTAPQNISSTAFRDAMSHLAAAVNVVTTDGPGGRAGFTASAVCSVTDDPPTLLVCINRSASAYPAFADNATLCVNVLSAAHQEVSNTFGGKTPMAMRFEHAEWTTRETGAPVLADALAHFECRVSQRLPVGTHEIMLCEIVSMATHDAPECLLYFNRQYHQLPRAIASAG</sequence>
<dbReference type="InterPro" id="IPR019917">
    <property type="entry name" value="RutF"/>
</dbReference>
<dbReference type="SUPFAM" id="SSF50475">
    <property type="entry name" value="FMN-binding split barrel"/>
    <property type="match status" value="1"/>
</dbReference>
<gene>
    <name evidence="5" type="primary">rutF</name>
    <name evidence="7" type="ORF">SAMN05421848_3153</name>
</gene>